<dbReference type="GeneID" id="65129376"/>
<dbReference type="EMBL" id="MT774384">
    <property type="protein sequence ID" value="QOR58893.1"/>
    <property type="molecule type" value="Genomic_DNA"/>
</dbReference>
<evidence type="ECO:0000313" key="1">
    <source>
        <dbReference type="EMBL" id="QOR58893.1"/>
    </source>
</evidence>
<sequence>MNENTITGIVIAGDIYNVIDNGVKCTQCAVKDLYLKGKLGTKVQFDCASVHLEKAS</sequence>
<dbReference type="Proteomes" id="UP000594003">
    <property type="component" value="Segment"/>
</dbReference>
<protein>
    <submittedName>
        <fullName evidence="1">Transposase</fullName>
    </submittedName>
</protein>
<accession>A0A7M1RWT6</accession>
<name>A0A7M1RWT6_9CAUD</name>
<proteinExistence type="predicted"/>
<dbReference type="RefSeq" id="YP_010111051.1">
    <property type="nucleotide sequence ID" value="NC_055877.1"/>
</dbReference>
<organism evidence="1 2">
    <name type="scientific">uncultured phage cr8_1</name>
    <dbReference type="NCBI Taxonomy" id="2772068"/>
    <lineage>
        <taxon>Viruses</taxon>
        <taxon>Duplodnaviria</taxon>
        <taxon>Heunggongvirae</taxon>
        <taxon>Uroviricota</taxon>
        <taxon>Caudoviricetes</taxon>
        <taxon>Crassvirales</taxon>
        <taxon>Intestiviridae</taxon>
        <taxon>Obtuvirinae</taxon>
        <taxon>Fohxhuevirus</taxon>
        <taxon>Fohxhuevirus gastrointestinalis</taxon>
    </lineage>
</organism>
<keyword evidence="2" id="KW-1185">Reference proteome</keyword>
<evidence type="ECO:0000313" key="2">
    <source>
        <dbReference type="Proteomes" id="UP000594003"/>
    </source>
</evidence>
<dbReference type="KEGG" id="vg:65129376"/>
<reference evidence="1 2" key="1">
    <citation type="submission" date="2020-07" db="EMBL/GenBank/DDBJ databases">
        <title>Taxonomic proposal: Crassvirales, a new order of highly abundant and diverse bacterial viruses.</title>
        <authorList>
            <person name="Shkoporov A.N."/>
            <person name="Stockdale S.R."/>
            <person name="Guerin E."/>
            <person name="Ross R.P."/>
            <person name="Hill C."/>
        </authorList>
    </citation>
    <scope>NUCLEOTIDE SEQUENCE [LARGE SCALE GENOMIC DNA]</scope>
</reference>